<protein>
    <recommendedName>
        <fullName evidence="11">NF-X1-type domain-containing protein</fullName>
    </recommendedName>
</protein>
<feature type="region of interest" description="Disordered" evidence="10">
    <location>
        <begin position="1141"/>
        <end position="1213"/>
    </location>
</feature>
<evidence type="ECO:0000256" key="1">
    <source>
        <dbReference type="ARBA" id="ARBA00004123"/>
    </source>
</evidence>
<feature type="region of interest" description="Disordered" evidence="10">
    <location>
        <begin position="341"/>
        <end position="423"/>
    </location>
</feature>
<feature type="compositionally biased region" description="Low complexity" evidence="10">
    <location>
        <begin position="96"/>
        <end position="112"/>
    </location>
</feature>
<reference evidence="12 13" key="1">
    <citation type="submission" date="2024-01" db="EMBL/GenBank/DDBJ databases">
        <title>Comparative genomics of Cryptococcus and Kwoniella reveals pathogenesis evolution and contrasting modes of karyotype evolution via chromosome fusion or intercentromeric recombination.</title>
        <authorList>
            <person name="Coelho M.A."/>
            <person name="David-Palma M."/>
            <person name="Shea T."/>
            <person name="Bowers K."/>
            <person name="McGinley-Smith S."/>
            <person name="Mohammad A.W."/>
            <person name="Gnirke A."/>
            <person name="Yurkov A.M."/>
            <person name="Nowrousian M."/>
            <person name="Sun S."/>
            <person name="Cuomo C.A."/>
            <person name="Heitman J."/>
        </authorList>
    </citation>
    <scope>NUCLEOTIDE SEQUENCE [LARGE SCALE GENOMIC DNA]</scope>
    <source>
        <strain evidence="12 13">7685027</strain>
    </source>
</reference>
<feature type="domain" description="NF-X1-type" evidence="11">
    <location>
        <begin position="930"/>
        <end position="952"/>
    </location>
</feature>
<dbReference type="PANTHER" id="PTHR12360:SF12">
    <property type="entry name" value="TRANSCRIPTIONAL REPRESSOR NF-X1"/>
    <property type="match status" value="1"/>
</dbReference>
<organism evidence="12 13">
    <name type="scientific">Cryptococcus decagattii</name>
    <dbReference type="NCBI Taxonomy" id="1859122"/>
    <lineage>
        <taxon>Eukaryota</taxon>
        <taxon>Fungi</taxon>
        <taxon>Dikarya</taxon>
        <taxon>Basidiomycota</taxon>
        <taxon>Agaricomycotina</taxon>
        <taxon>Tremellomycetes</taxon>
        <taxon>Tremellales</taxon>
        <taxon>Cryptococcaceae</taxon>
        <taxon>Cryptococcus</taxon>
        <taxon>Cryptococcus gattii species complex</taxon>
    </lineage>
</organism>
<dbReference type="CDD" id="cd02325">
    <property type="entry name" value="R3H"/>
    <property type="match status" value="1"/>
</dbReference>
<feature type="compositionally biased region" description="Basic and acidic residues" evidence="10">
    <location>
        <begin position="132"/>
        <end position="142"/>
    </location>
</feature>
<feature type="domain" description="NF-X1-type" evidence="11">
    <location>
        <begin position="845"/>
        <end position="865"/>
    </location>
</feature>
<keyword evidence="5" id="KW-0863">Zinc-finger</keyword>
<feature type="compositionally biased region" description="Polar residues" evidence="10">
    <location>
        <begin position="362"/>
        <end position="372"/>
    </location>
</feature>
<dbReference type="GeneID" id="89987723"/>
<dbReference type="Gene3D" id="3.30.1370.50">
    <property type="entry name" value="R3H-like domain"/>
    <property type="match status" value="1"/>
</dbReference>
<evidence type="ECO:0000256" key="8">
    <source>
        <dbReference type="ARBA" id="ARBA00023163"/>
    </source>
</evidence>
<evidence type="ECO:0000256" key="5">
    <source>
        <dbReference type="ARBA" id="ARBA00022771"/>
    </source>
</evidence>
<proteinExistence type="inferred from homology"/>
<accession>A0ABZ2AM88</accession>
<feature type="domain" description="NF-X1-type" evidence="11">
    <location>
        <begin position="788"/>
        <end position="807"/>
    </location>
</feature>
<comment type="subcellular location">
    <subcellularLocation>
        <location evidence="1">Nucleus</location>
    </subcellularLocation>
</comment>
<feature type="compositionally biased region" description="Polar residues" evidence="10">
    <location>
        <begin position="1141"/>
        <end position="1152"/>
    </location>
</feature>
<dbReference type="InterPro" id="IPR034078">
    <property type="entry name" value="NFX1_fam"/>
</dbReference>
<evidence type="ECO:0000256" key="10">
    <source>
        <dbReference type="SAM" id="MobiDB-lite"/>
    </source>
</evidence>
<keyword evidence="13" id="KW-1185">Reference proteome</keyword>
<name>A0ABZ2AM88_9TREE</name>
<feature type="compositionally biased region" description="Low complexity" evidence="10">
    <location>
        <begin position="176"/>
        <end position="188"/>
    </location>
</feature>
<evidence type="ECO:0000256" key="3">
    <source>
        <dbReference type="ARBA" id="ARBA00022723"/>
    </source>
</evidence>
<evidence type="ECO:0000256" key="4">
    <source>
        <dbReference type="ARBA" id="ARBA00022737"/>
    </source>
</evidence>
<dbReference type="InterPro" id="IPR000967">
    <property type="entry name" value="Znf_NFX1"/>
</dbReference>
<dbReference type="SUPFAM" id="SSF82708">
    <property type="entry name" value="R3H domain"/>
    <property type="match status" value="1"/>
</dbReference>
<feature type="compositionally biased region" description="Low complexity" evidence="10">
    <location>
        <begin position="1153"/>
        <end position="1168"/>
    </location>
</feature>
<evidence type="ECO:0000259" key="11">
    <source>
        <dbReference type="SMART" id="SM00438"/>
    </source>
</evidence>
<evidence type="ECO:0000313" key="13">
    <source>
        <dbReference type="Proteomes" id="UP001432216"/>
    </source>
</evidence>
<dbReference type="CDD" id="cd06008">
    <property type="entry name" value="NF-X1-zinc-finger"/>
    <property type="match status" value="3"/>
</dbReference>
<evidence type="ECO:0000256" key="9">
    <source>
        <dbReference type="ARBA" id="ARBA00023242"/>
    </source>
</evidence>
<dbReference type="SMART" id="SM00438">
    <property type="entry name" value="ZnF_NFX"/>
    <property type="match status" value="4"/>
</dbReference>
<feature type="compositionally biased region" description="Basic residues" evidence="10">
    <location>
        <begin position="47"/>
        <end position="58"/>
    </location>
</feature>
<keyword evidence="3" id="KW-0479">Metal-binding</keyword>
<feature type="region of interest" description="Disordered" evidence="10">
    <location>
        <begin position="173"/>
        <end position="206"/>
    </location>
</feature>
<gene>
    <name evidence="12" type="ORF">IAS62_000948</name>
</gene>
<comment type="similarity">
    <text evidence="2">Belongs to the NFX1 family.</text>
</comment>
<evidence type="ECO:0000256" key="6">
    <source>
        <dbReference type="ARBA" id="ARBA00022833"/>
    </source>
</evidence>
<feature type="domain" description="NF-X1-type" evidence="11">
    <location>
        <begin position="901"/>
        <end position="921"/>
    </location>
</feature>
<dbReference type="InterPro" id="IPR036867">
    <property type="entry name" value="R3H_dom_sf"/>
</dbReference>
<evidence type="ECO:0000256" key="2">
    <source>
        <dbReference type="ARBA" id="ARBA00007269"/>
    </source>
</evidence>
<dbReference type="InterPro" id="IPR001374">
    <property type="entry name" value="R3H_dom"/>
</dbReference>
<feature type="compositionally biased region" description="Polar residues" evidence="10">
    <location>
        <begin position="379"/>
        <end position="388"/>
    </location>
</feature>
<evidence type="ECO:0000256" key="7">
    <source>
        <dbReference type="ARBA" id="ARBA00023015"/>
    </source>
</evidence>
<keyword evidence="9" id="KW-0539">Nucleus</keyword>
<dbReference type="RefSeq" id="XP_064718898.1">
    <property type="nucleotide sequence ID" value="XM_064862826.1"/>
</dbReference>
<feature type="region of interest" description="Disordered" evidence="10">
    <location>
        <begin position="27"/>
        <end position="157"/>
    </location>
</feature>
<keyword evidence="4" id="KW-0677">Repeat</keyword>
<dbReference type="EMBL" id="CP143807">
    <property type="protein sequence ID" value="WVO19658.1"/>
    <property type="molecule type" value="Genomic_DNA"/>
</dbReference>
<dbReference type="PANTHER" id="PTHR12360">
    <property type="entry name" value="NUCLEAR TRANSCRIPTION FACTOR, X-BOX BINDING 1 NFX1"/>
    <property type="match status" value="1"/>
</dbReference>
<evidence type="ECO:0000313" key="12">
    <source>
        <dbReference type="EMBL" id="WVO19658.1"/>
    </source>
</evidence>
<keyword evidence="8" id="KW-0804">Transcription</keyword>
<dbReference type="Pfam" id="PF01424">
    <property type="entry name" value="R3H"/>
    <property type="match status" value="1"/>
</dbReference>
<dbReference type="Proteomes" id="UP001432216">
    <property type="component" value="Chromosome 2"/>
</dbReference>
<feature type="compositionally biased region" description="Polar residues" evidence="10">
    <location>
        <begin position="258"/>
        <end position="267"/>
    </location>
</feature>
<feature type="region of interest" description="Disordered" evidence="10">
    <location>
        <begin position="258"/>
        <end position="290"/>
    </location>
</feature>
<sequence length="1213" mass="132035">MSTMSESSATSHQLPFRVSITAPAAATAHTPQVGPMPGDGAFLLNQKSHKGQNSRYSHRNGGQCWRDKGKGREMVVNGTAVKGEKSESSGDGLVPAASSSAAASQCSSGRSSGPEKGKHVNRNTGKFNARQLSKDIPDDSKATELQNGKGGEMSGLSKLRIDYSINTWVGEDEASRSAQSSQSGSRRSNIPPSLSNMPLPGGPVARMHSRQNQRFNMPSPVVRVNGMSGQADHNGMNSNFRSLANVDGTQKHEVCVTNESVTPTSSRGKGRTPNFRPPPHSQSRTRAAPSIEMQRTLKAVKIPQLQQTAPMDPSAPTFIPGAALLTSELDENPLPSREEIVAEGSKEKKSRKKPPKKERSDNGAQQTDSASVSRRRAFEQSTKLTSMNPKDGRTLKPGKLDGPTQGVVRAEQKQRKKVAQESDDLVGRLTKGLRSRPFVECPICFNSITPSQAIWCCLPPDRPPEANSAILVPNPITGSTSASSHYSACYTPFHLECIRDWAERSLQEEVGKVVRSDGQKPPKIIAVSADACHTLQLHFPPHILVVILAVARGKNARIHVRCHVILVHALLAMSLLLYRALLTAFQSLSNALLPHQITLRYLLSATIFVASPLDVVIRITFARNFATMGLVNHKRHGKGGSIVGSHASSCMIVEFTCVTRFVTRTQLHLILALSLQQSLSGAHPDMYEAMSQDSTMWPPLSEALSLCQLLVPCDVLRERMTNGLGDVTCERVCKALRNCGRHECGRLCCPLWEQVKFRNKKQRNEDNDIYPDDDLHKCHLICGKTLSCGRHTCPKPDHKGPCGRCLQASYDELICHCGRTVVYPPVACGTKINCAFPCARPASACGHPKIPHQCHEEEECPPCPYLTTKPCACGKDPAVKNVRCSQDRVSCGQPCGELLSCGFHKCQKLCHRPGECDSCNQVCGKPKSICKHPCTAACHAPAKCPENDPCQAIVTQTCGCGHLQSRTSCGASNAHPKSRELDQLKCNSECSVRQRNARLADALGIKPGERNQEVYEDELKTFAVGNHKFVKMVETTFEEFFKGPRQMMILPHMPAAKRTFVMALADHYRLTRELIDQEPNRSVQIRRRIDTRIPKPLLSSAVQPPVSQPRLVTTMASAWGRASGSTAANVVAGGVSAVKSPTSIPASNIMAGSSTVSSSARPSRTATPVFAPVSAPVITQKSSEARKEQEMTYQNDDQQQSKDDGTDDWDVDV</sequence>
<keyword evidence="6" id="KW-0862">Zinc</keyword>
<keyword evidence="7" id="KW-0805">Transcription regulation</keyword>